<dbReference type="EMBL" id="NMVO01000001">
    <property type="protein sequence ID" value="OYO17360.1"/>
    <property type="molecule type" value="Genomic_DNA"/>
</dbReference>
<dbReference type="AlphaFoldDB" id="A0A255GNG1"/>
<keyword evidence="2" id="KW-0812">Transmembrane</keyword>
<keyword evidence="4" id="KW-1185">Reference proteome</keyword>
<evidence type="ECO:0000256" key="1">
    <source>
        <dbReference type="ARBA" id="ARBA00022729"/>
    </source>
</evidence>
<keyword evidence="2" id="KW-0472">Membrane</keyword>
<name>A0A255GNG1_9ACTN</name>
<dbReference type="Gene3D" id="2.60.40.1240">
    <property type="match status" value="1"/>
</dbReference>
<keyword evidence="1" id="KW-0732">Signal</keyword>
<evidence type="ECO:0000313" key="4">
    <source>
        <dbReference type="Proteomes" id="UP000215896"/>
    </source>
</evidence>
<protein>
    <recommendedName>
        <fullName evidence="5">DUF4352 domain-containing protein</fullName>
    </recommendedName>
</protein>
<dbReference type="RefSeq" id="WP_094404241.1">
    <property type="nucleotide sequence ID" value="NZ_NMVO01000001.1"/>
</dbReference>
<evidence type="ECO:0000313" key="3">
    <source>
        <dbReference type="EMBL" id="OYO17360.1"/>
    </source>
</evidence>
<accession>A0A255GNG1</accession>
<reference evidence="3 4" key="1">
    <citation type="submission" date="2017-07" db="EMBL/GenBank/DDBJ databases">
        <title>Draft whole genome sequences of clinical Proprionibacteriaceae strains.</title>
        <authorList>
            <person name="Bernier A.-M."/>
            <person name="Bernard K."/>
            <person name="Domingo M.-C."/>
        </authorList>
    </citation>
    <scope>NUCLEOTIDE SEQUENCE [LARGE SCALE GENOMIC DNA]</scope>
    <source>
        <strain evidence="3 4">NML 030167</strain>
    </source>
</reference>
<evidence type="ECO:0008006" key="5">
    <source>
        <dbReference type="Google" id="ProtNLM"/>
    </source>
</evidence>
<dbReference type="OrthoDB" id="3727746at2"/>
<comment type="caution">
    <text evidence="3">The sequence shown here is derived from an EMBL/GenBank/DDBJ whole genome shotgun (WGS) entry which is preliminary data.</text>
</comment>
<proteinExistence type="predicted"/>
<dbReference type="Proteomes" id="UP000215896">
    <property type="component" value="Unassembled WGS sequence"/>
</dbReference>
<feature type="transmembrane region" description="Helical" evidence="2">
    <location>
        <begin position="21"/>
        <end position="40"/>
    </location>
</feature>
<sequence>MSTRVPVRPLRRRRFDPRPWLALWCVLMLSATYVGGWAYWSYTHLNLRVVQRPPGEPGLTSKGSSFRVLSMVQSPVLARSADYGGEPITADEGMTFVAVTFEVTRAVDDELCLFNLAGADGRSYENSSKVYGRELRAYCSDFPVGEPTRGELAFEIPRSQVDRLIGIYDTSQRDWRTRHNALTPAR</sequence>
<evidence type="ECO:0000256" key="2">
    <source>
        <dbReference type="SAM" id="Phobius"/>
    </source>
</evidence>
<keyword evidence="2" id="KW-1133">Transmembrane helix</keyword>
<organism evidence="3 4">
    <name type="scientific">Enemella evansiae</name>
    <dbReference type="NCBI Taxonomy" id="2016499"/>
    <lineage>
        <taxon>Bacteria</taxon>
        <taxon>Bacillati</taxon>
        <taxon>Actinomycetota</taxon>
        <taxon>Actinomycetes</taxon>
        <taxon>Propionibacteriales</taxon>
        <taxon>Propionibacteriaceae</taxon>
        <taxon>Enemella</taxon>
    </lineage>
</organism>
<gene>
    <name evidence="3" type="ORF">CGZ94_00135</name>
</gene>
<dbReference type="InterPro" id="IPR029050">
    <property type="entry name" value="Immunoprotect_excell_Ig-like"/>
</dbReference>